<feature type="region of interest" description="Disordered" evidence="1">
    <location>
        <begin position="1"/>
        <end position="21"/>
    </location>
</feature>
<feature type="region of interest" description="Disordered" evidence="1">
    <location>
        <begin position="51"/>
        <end position="89"/>
    </location>
</feature>
<gene>
    <name evidence="3" type="ORF">ACLA_088080</name>
</gene>
<dbReference type="HOGENOM" id="CLU_032739_0_1_1"/>
<feature type="domain" description="Ubiquitin-like" evidence="2">
    <location>
        <begin position="324"/>
        <end position="396"/>
    </location>
</feature>
<dbReference type="InterPro" id="IPR022617">
    <property type="entry name" value="Rad60/SUMO-like_dom"/>
</dbReference>
<name>A1CE20_ASPCL</name>
<reference evidence="3 4" key="1">
    <citation type="journal article" date="2008" name="PLoS Genet.">
        <title>Genomic islands in the pathogenic filamentous fungus Aspergillus fumigatus.</title>
        <authorList>
            <person name="Fedorova N.D."/>
            <person name="Khaldi N."/>
            <person name="Joardar V.S."/>
            <person name="Maiti R."/>
            <person name="Amedeo P."/>
            <person name="Anderson M.J."/>
            <person name="Crabtree J."/>
            <person name="Silva J.C."/>
            <person name="Badger J.H."/>
            <person name="Albarraq A."/>
            <person name="Angiuoli S."/>
            <person name="Bussey H."/>
            <person name="Bowyer P."/>
            <person name="Cotty P.J."/>
            <person name="Dyer P.S."/>
            <person name="Egan A."/>
            <person name="Galens K."/>
            <person name="Fraser-Liggett C.M."/>
            <person name="Haas B.J."/>
            <person name="Inman J.M."/>
            <person name="Kent R."/>
            <person name="Lemieux S."/>
            <person name="Malavazi I."/>
            <person name="Orvis J."/>
            <person name="Roemer T."/>
            <person name="Ronning C.M."/>
            <person name="Sundaram J.P."/>
            <person name="Sutton G."/>
            <person name="Turner G."/>
            <person name="Venter J.C."/>
            <person name="White O.R."/>
            <person name="Whitty B.R."/>
            <person name="Youngman P."/>
            <person name="Wolfe K.H."/>
            <person name="Goldman G.H."/>
            <person name="Wortman J.R."/>
            <person name="Jiang B."/>
            <person name="Denning D.W."/>
            <person name="Nierman W.C."/>
        </authorList>
    </citation>
    <scope>NUCLEOTIDE SEQUENCE [LARGE SCALE GENOMIC DNA]</scope>
    <source>
        <strain evidence="4">ATCC 1007 / CBS 513.65 / DSM 816 / NCTC 3887 / NRRL 1</strain>
    </source>
</reference>
<proteinExistence type="predicted"/>
<dbReference type="InterPro" id="IPR029071">
    <property type="entry name" value="Ubiquitin-like_domsf"/>
</dbReference>
<dbReference type="OMA" id="HMEAITE"/>
<dbReference type="eggNOG" id="ENOG502SBJ2">
    <property type="taxonomic scope" value="Eukaryota"/>
</dbReference>
<dbReference type="GeneID" id="4704709"/>
<evidence type="ECO:0000256" key="1">
    <source>
        <dbReference type="SAM" id="MobiDB-lite"/>
    </source>
</evidence>
<dbReference type="InterPro" id="IPR000626">
    <property type="entry name" value="Ubiquitin-like_dom"/>
</dbReference>
<dbReference type="RefSeq" id="XP_001272545.1">
    <property type="nucleotide sequence ID" value="XM_001272544.1"/>
</dbReference>
<keyword evidence="4" id="KW-1185">Reference proteome</keyword>
<accession>A1CE20</accession>
<evidence type="ECO:0000313" key="3">
    <source>
        <dbReference type="EMBL" id="EAW11119.1"/>
    </source>
</evidence>
<dbReference type="OrthoDB" id="3365399at2759"/>
<protein>
    <recommendedName>
        <fullName evidence="2">Ubiquitin-like domain-containing protein</fullName>
    </recommendedName>
</protein>
<feature type="compositionally biased region" description="Basic and acidic residues" evidence="1">
    <location>
        <begin position="80"/>
        <end position="89"/>
    </location>
</feature>
<sequence>MRSFFKKPSWASRGDENSTSEFYRRAGQVYEDIIIANKEARENSIRCSSETFTNRGRAKKRRRLSDEGIPQGNTPPESDDQPRHIPEPRDGQEVVLLTYRTHSSGVSGEGSSGSEQQVGKKATRDASTTNQANHTGLECERVLVSPCLQELDIGSPSCIGSCISAGRSVQQYGDNLQMTPKSDSAQCSDPKDKDVIVQILITSQLAKTKPLIIHRRMSQSLRDVRLAWCKHQNLSAEVQASIYLTWKGRRLFDVTTCKSLGLTTETNPFEGDDEMSDCIPIDSRHMRVHMEAITEELVAQNVRSLSTMAHSQLMEPTPGQASLTRIIMKCPGYENLEMEVDSNARVSQLMKAFRHANSIAAEQDIYLVFDGDRLSPDSRLADYEITDDDLIDVLIR</sequence>
<dbReference type="KEGG" id="act:ACLA_088080"/>
<organism evidence="3 4">
    <name type="scientific">Aspergillus clavatus (strain ATCC 1007 / CBS 513.65 / DSM 816 / NCTC 3887 / NRRL 1 / QM 1276 / 107)</name>
    <dbReference type="NCBI Taxonomy" id="344612"/>
    <lineage>
        <taxon>Eukaryota</taxon>
        <taxon>Fungi</taxon>
        <taxon>Dikarya</taxon>
        <taxon>Ascomycota</taxon>
        <taxon>Pezizomycotina</taxon>
        <taxon>Eurotiomycetes</taxon>
        <taxon>Eurotiomycetidae</taxon>
        <taxon>Eurotiales</taxon>
        <taxon>Aspergillaceae</taxon>
        <taxon>Aspergillus</taxon>
        <taxon>Aspergillus subgen. Fumigati</taxon>
    </lineage>
</organism>
<dbReference type="VEuPathDB" id="FungiDB:ACLA_088080"/>
<feature type="region of interest" description="Disordered" evidence="1">
    <location>
        <begin position="102"/>
        <end position="132"/>
    </location>
</feature>
<dbReference type="CDD" id="cd01763">
    <property type="entry name" value="Ubl_SUMO_like"/>
    <property type="match status" value="1"/>
</dbReference>
<dbReference type="Pfam" id="PF11976">
    <property type="entry name" value="Rad60-SLD"/>
    <property type="match status" value="1"/>
</dbReference>
<dbReference type="EMBL" id="DS027052">
    <property type="protein sequence ID" value="EAW11119.1"/>
    <property type="molecule type" value="Genomic_DNA"/>
</dbReference>
<evidence type="ECO:0000259" key="2">
    <source>
        <dbReference type="PROSITE" id="PS50053"/>
    </source>
</evidence>
<dbReference type="AlphaFoldDB" id="A1CE20"/>
<dbReference type="Gene3D" id="3.10.20.90">
    <property type="entry name" value="Phosphatidylinositol 3-kinase Catalytic Subunit, Chain A, domain 1"/>
    <property type="match status" value="1"/>
</dbReference>
<dbReference type="Proteomes" id="UP000006701">
    <property type="component" value="Unassembled WGS sequence"/>
</dbReference>
<dbReference type="SUPFAM" id="SSF54236">
    <property type="entry name" value="Ubiquitin-like"/>
    <property type="match status" value="1"/>
</dbReference>
<dbReference type="PROSITE" id="PS50053">
    <property type="entry name" value="UBIQUITIN_2"/>
    <property type="match status" value="1"/>
</dbReference>
<evidence type="ECO:0000313" key="4">
    <source>
        <dbReference type="Proteomes" id="UP000006701"/>
    </source>
</evidence>
<dbReference type="SMART" id="SM00213">
    <property type="entry name" value="UBQ"/>
    <property type="match status" value="1"/>
</dbReference>